<dbReference type="PANTHER" id="PTHR24148:SF79">
    <property type="entry name" value="HETEROKARYON INCOMPATIBILITY DOMAIN-CONTAINING PROTEIN"/>
    <property type="match status" value="1"/>
</dbReference>
<proteinExistence type="predicted"/>
<evidence type="ECO:0000313" key="4">
    <source>
        <dbReference type="Proteomes" id="UP000800039"/>
    </source>
</evidence>
<gene>
    <name evidence="3" type="ORF">K460DRAFT_371565</name>
</gene>
<name>A0A9P4L3J0_9PLEO</name>
<comment type="caution">
    <text evidence="3">The sequence shown here is derived from an EMBL/GenBank/DDBJ whole genome shotgun (WGS) entry which is preliminary data.</text>
</comment>
<evidence type="ECO:0000313" key="3">
    <source>
        <dbReference type="EMBL" id="KAF1840379.1"/>
    </source>
</evidence>
<keyword evidence="1" id="KW-0472">Membrane</keyword>
<evidence type="ECO:0000259" key="2">
    <source>
        <dbReference type="Pfam" id="PF06985"/>
    </source>
</evidence>
<dbReference type="RefSeq" id="XP_040782942.1">
    <property type="nucleotide sequence ID" value="XM_040934378.1"/>
</dbReference>
<dbReference type="EMBL" id="ML976620">
    <property type="protein sequence ID" value="KAF1840379.1"/>
    <property type="molecule type" value="Genomic_DNA"/>
</dbReference>
<keyword evidence="4" id="KW-1185">Reference proteome</keyword>
<keyword evidence="1" id="KW-1133">Transmembrane helix</keyword>
<dbReference type="Pfam" id="PF06985">
    <property type="entry name" value="HET"/>
    <property type="match status" value="1"/>
</dbReference>
<protein>
    <submittedName>
        <fullName evidence="3">HET-domain-containing protein</fullName>
    </submittedName>
</protein>
<feature type="domain" description="Heterokaryon incompatibility" evidence="2">
    <location>
        <begin position="49"/>
        <end position="218"/>
    </location>
</feature>
<accession>A0A9P4L3J0</accession>
<feature type="transmembrane region" description="Helical" evidence="1">
    <location>
        <begin position="536"/>
        <end position="555"/>
    </location>
</feature>
<dbReference type="InterPro" id="IPR052895">
    <property type="entry name" value="HetReg/Transcr_Mod"/>
</dbReference>
<sequence length="673" mass="77090">MPYQYQPLPVSDDPGDVYIRLLELHRGSQKTGPITGQLYSTLLSKAPAFHALSYCWGTSTRTGTIHITNSAPPRDLDNDNTLSIPTALIPFLYRTRARALLQPRTLWIDSICLNQKDTEEKNIHVPKMREIYMKATYTVSWLGPEADGSAQALEYADRLSKTYRLHMAEQKLITLTPEEEKEKDSIEKVQVKLGDPALDAMFKLLDRPYFERAWIVQEILVSRQVYFMCGNHYSVTSWEALLGAFLYLVQVHPWTLEFYSGHRIRQVVALRLSEMDWESSIDIEWFRTILRHRSCLSGDGRDKVFAFFGLRCKQALGDLGITPNYDMTTEVLYTQLAARALKKGQVVVLHVPRIVIGKEQEEDENFEKIWLPSWVPDWRYTEETPDSLVNAEGLAAMDPDYCATKDSKFCLSFDSPAWNVFDKGAAPTTLPKLIKLRGLTVARITHLTRRRWEIQKPTGRQTLVEQARVLQYNQLQIHEWEAVFRPSRPSQLYVATGESVNTAMYETFMAGSSQYTVEVKRAATAAFETRQRFLRVLYSFHLHGFLVCYIFVVLAERLFRRLGYANPEVQFRMMVMHMANRKGARMVSEGELGTDYLALVPSICKLGDAVVLVQGVKEPLILRPKGEGSVQVENGKDKTVRTWELIGDSYVHGVMKGEAWEMRKGECEDLWIA</sequence>
<keyword evidence="1" id="KW-0812">Transmembrane</keyword>
<dbReference type="PANTHER" id="PTHR24148">
    <property type="entry name" value="ANKYRIN REPEAT DOMAIN-CONTAINING PROTEIN 39 HOMOLOG-RELATED"/>
    <property type="match status" value="1"/>
</dbReference>
<dbReference type="GeneID" id="63851629"/>
<dbReference type="Proteomes" id="UP000800039">
    <property type="component" value="Unassembled WGS sequence"/>
</dbReference>
<dbReference type="InterPro" id="IPR010730">
    <property type="entry name" value="HET"/>
</dbReference>
<evidence type="ECO:0000256" key="1">
    <source>
        <dbReference type="SAM" id="Phobius"/>
    </source>
</evidence>
<dbReference type="OrthoDB" id="5416609at2759"/>
<reference evidence="3" key="1">
    <citation type="submission" date="2020-01" db="EMBL/GenBank/DDBJ databases">
        <authorList>
            <consortium name="DOE Joint Genome Institute"/>
            <person name="Haridas S."/>
            <person name="Albert R."/>
            <person name="Binder M."/>
            <person name="Bloem J."/>
            <person name="Labutti K."/>
            <person name="Salamov A."/>
            <person name="Andreopoulos B."/>
            <person name="Baker S.E."/>
            <person name="Barry K."/>
            <person name="Bills G."/>
            <person name="Bluhm B.H."/>
            <person name="Cannon C."/>
            <person name="Castanera R."/>
            <person name="Culley D.E."/>
            <person name="Daum C."/>
            <person name="Ezra D."/>
            <person name="Gonzalez J.B."/>
            <person name="Henrissat B."/>
            <person name="Kuo A."/>
            <person name="Liang C."/>
            <person name="Lipzen A."/>
            <person name="Lutzoni F."/>
            <person name="Magnuson J."/>
            <person name="Mondo S."/>
            <person name="Nolan M."/>
            <person name="Ohm R."/>
            <person name="Pangilinan J."/>
            <person name="Park H.-J."/>
            <person name="Ramirez L."/>
            <person name="Alfaro M."/>
            <person name="Sun H."/>
            <person name="Tritt A."/>
            <person name="Yoshinaga Y."/>
            <person name="Zwiers L.-H."/>
            <person name="Turgeon B.G."/>
            <person name="Goodwin S.B."/>
            <person name="Spatafora J.W."/>
            <person name="Crous P.W."/>
            <person name="Grigoriev I.V."/>
        </authorList>
    </citation>
    <scope>NUCLEOTIDE SEQUENCE</scope>
    <source>
        <strain evidence="3">CBS 394.84</strain>
    </source>
</reference>
<dbReference type="AlphaFoldDB" id="A0A9P4L3J0"/>
<organism evidence="3 4">
    <name type="scientific">Cucurbitaria berberidis CBS 394.84</name>
    <dbReference type="NCBI Taxonomy" id="1168544"/>
    <lineage>
        <taxon>Eukaryota</taxon>
        <taxon>Fungi</taxon>
        <taxon>Dikarya</taxon>
        <taxon>Ascomycota</taxon>
        <taxon>Pezizomycotina</taxon>
        <taxon>Dothideomycetes</taxon>
        <taxon>Pleosporomycetidae</taxon>
        <taxon>Pleosporales</taxon>
        <taxon>Pleosporineae</taxon>
        <taxon>Cucurbitariaceae</taxon>
        <taxon>Cucurbitaria</taxon>
    </lineage>
</organism>